<feature type="chain" id="PRO_5034256251" evidence="4">
    <location>
        <begin position="17"/>
        <end position="367"/>
    </location>
</feature>
<dbReference type="PANTHER" id="PTHR43157:SF51">
    <property type="entry name" value="DEHYDROGENASE_REDUCTASE (SDR FAMILY) MEMBER 13-LIKE 1"/>
    <property type="match status" value="1"/>
</dbReference>
<proteinExistence type="inferred from homology"/>
<organism evidence="5 6">
    <name type="scientific">Astyanax mexicanus</name>
    <name type="common">Blind cave fish</name>
    <name type="synonym">Astyanax fasciatus mexicanus</name>
    <dbReference type="NCBI Taxonomy" id="7994"/>
    <lineage>
        <taxon>Eukaryota</taxon>
        <taxon>Metazoa</taxon>
        <taxon>Chordata</taxon>
        <taxon>Craniata</taxon>
        <taxon>Vertebrata</taxon>
        <taxon>Euteleostomi</taxon>
        <taxon>Actinopterygii</taxon>
        <taxon>Neopterygii</taxon>
        <taxon>Teleostei</taxon>
        <taxon>Ostariophysi</taxon>
        <taxon>Characiformes</taxon>
        <taxon>Characoidei</taxon>
        <taxon>Acestrorhamphidae</taxon>
        <taxon>Acestrorhamphinae</taxon>
        <taxon>Astyanax</taxon>
    </lineage>
</organism>
<evidence type="ECO:0000256" key="3">
    <source>
        <dbReference type="RuleBase" id="RU000363"/>
    </source>
</evidence>
<dbReference type="InterPro" id="IPR036291">
    <property type="entry name" value="NAD(P)-bd_dom_sf"/>
</dbReference>
<dbReference type="InterPro" id="IPR002347">
    <property type="entry name" value="SDR_fam"/>
</dbReference>
<protein>
    <submittedName>
        <fullName evidence="5">Dehydrogenase/reductase (SDR family) member 13 like 1</fullName>
    </submittedName>
</protein>
<feature type="signal peptide" evidence="4">
    <location>
        <begin position="1"/>
        <end position="16"/>
    </location>
</feature>
<dbReference type="AlphaFoldDB" id="A0A8B9JII2"/>
<keyword evidence="2" id="KW-0560">Oxidoreductase</keyword>
<dbReference type="PANTHER" id="PTHR43157">
    <property type="entry name" value="PHOSPHATIDYLINOSITOL-GLYCAN BIOSYNTHESIS CLASS F PROTEIN-RELATED"/>
    <property type="match status" value="1"/>
</dbReference>
<keyword evidence="4" id="KW-0732">Signal</keyword>
<dbReference type="SUPFAM" id="SSF51735">
    <property type="entry name" value="NAD(P)-binding Rossmann-fold domains"/>
    <property type="match status" value="1"/>
</dbReference>
<reference evidence="5" key="1">
    <citation type="submission" date="2025-08" db="UniProtKB">
        <authorList>
            <consortium name="Ensembl"/>
        </authorList>
    </citation>
    <scope>IDENTIFICATION</scope>
</reference>
<dbReference type="GO" id="GO:0016491">
    <property type="term" value="F:oxidoreductase activity"/>
    <property type="evidence" value="ECO:0007669"/>
    <property type="project" value="UniProtKB-KW"/>
</dbReference>
<evidence type="ECO:0000313" key="6">
    <source>
        <dbReference type="Proteomes" id="UP000694621"/>
    </source>
</evidence>
<dbReference type="Gene3D" id="3.40.50.720">
    <property type="entry name" value="NAD(P)-binding Rossmann-like Domain"/>
    <property type="match status" value="1"/>
</dbReference>
<dbReference type="PRINTS" id="PR00081">
    <property type="entry name" value="GDHRDH"/>
</dbReference>
<dbReference type="Proteomes" id="UP000694621">
    <property type="component" value="Unplaced"/>
</dbReference>
<dbReference type="PRINTS" id="PR00080">
    <property type="entry name" value="SDRFAMILY"/>
</dbReference>
<sequence>MYCLCLIFCLSRFCKAALCQTSCKKRYTNKFDLINYLDKFLALLIVECNELILKCRNKDHQKLMMKLALVKSALGKDEQEFPLLRRINSLSSSNTGIGKATALALALRGARVIVACRSKQRGEDAAKDIRRESGNDEVVFMQLDLASMKAIRSFVETFLKTESRLDVLINNAGKESGRTEDGLGMVFGVNHIGPFLLTNLLLDRLKECAPSRVVNVSSIGHSMGTIDFNCINTHKRLALGTSNRDIFKIYCHSKLCNVLFTHELAKRLKGMGVTCYSLHPGSVRSELGRDLNGTFMNILKCISKVLIQTDEMSGAQTTLHCTLQEGIEPLSGRYFSDCKLQDVKAEAKDDEIARKLWDVSERLCGMA</sequence>
<comment type="similarity">
    <text evidence="1 3">Belongs to the short-chain dehydrogenases/reductases (SDR) family.</text>
</comment>
<evidence type="ECO:0000256" key="4">
    <source>
        <dbReference type="SAM" id="SignalP"/>
    </source>
</evidence>
<evidence type="ECO:0000256" key="1">
    <source>
        <dbReference type="ARBA" id="ARBA00006484"/>
    </source>
</evidence>
<evidence type="ECO:0000313" key="5">
    <source>
        <dbReference type="Ensembl" id="ENSAMXP00005022159.1"/>
    </source>
</evidence>
<evidence type="ECO:0000256" key="2">
    <source>
        <dbReference type="ARBA" id="ARBA00023002"/>
    </source>
</evidence>
<dbReference type="Pfam" id="PF00106">
    <property type="entry name" value="adh_short"/>
    <property type="match status" value="1"/>
</dbReference>
<dbReference type="Ensembl" id="ENSAMXT00005024481.1">
    <property type="protein sequence ID" value="ENSAMXP00005022159.1"/>
    <property type="gene ID" value="ENSAMXG00005011351.1"/>
</dbReference>
<name>A0A8B9JII2_ASTMX</name>
<accession>A0A8B9JII2</accession>